<dbReference type="SMART" id="SM00326">
    <property type="entry name" value="SH3"/>
    <property type="match status" value="2"/>
</dbReference>
<dbReference type="GO" id="GO:0008270">
    <property type="term" value="F:zinc ion binding"/>
    <property type="evidence" value="ECO:0007669"/>
    <property type="project" value="InterPro"/>
</dbReference>
<comment type="caution">
    <text evidence="16">The sequence shown here is derived from an EMBL/GenBank/DDBJ whole genome shotgun (WGS) entry which is preliminary data.</text>
</comment>
<evidence type="ECO:0000259" key="15">
    <source>
        <dbReference type="PROSITE" id="PS50868"/>
    </source>
</evidence>
<evidence type="ECO:0000256" key="7">
    <source>
        <dbReference type="ARBA" id="ARBA00022723"/>
    </source>
</evidence>
<dbReference type="SMART" id="SM00252">
    <property type="entry name" value="SH2"/>
    <property type="match status" value="1"/>
</dbReference>
<evidence type="ECO:0000256" key="2">
    <source>
        <dbReference type="ARBA" id="ARBA00022443"/>
    </source>
</evidence>
<keyword evidence="2 10" id="KW-0728">SH3 domain</keyword>
<dbReference type="InterPro" id="IPR050973">
    <property type="entry name" value="H3K9_Histone-Lys_N-MTase"/>
</dbReference>
<evidence type="ECO:0000256" key="8">
    <source>
        <dbReference type="ARBA" id="ARBA00022833"/>
    </source>
</evidence>
<name>A0A8S1HBE0_9PELO</name>
<dbReference type="PANTHER" id="PTHR46223">
    <property type="entry name" value="HISTONE-LYSINE N-METHYLTRANSFERASE SUV39H"/>
    <property type="match status" value="1"/>
</dbReference>
<dbReference type="EMBL" id="CAJGYM010000036">
    <property type="protein sequence ID" value="CAD6193603.1"/>
    <property type="molecule type" value="Genomic_DNA"/>
</dbReference>
<dbReference type="Pfam" id="PF14604">
    <property type="entry name" value="SH3_9"/>
    <property type="match status" value="1"/>
</dbReference>
<proteinExistence type="predicted"/>
<evidence type="ECO:0000256" key="4">
    <source>
        <dbReference type="ARBA" id="ARBA00022603"/>
    </source>
</evidence>
<keyword evidence="6" id="KW-0949">S-adenosyl-L-methionine</keyword>
<dbReference type="GO" id="GO:0005634">
    <property type="term" value="C:nucleus"/>
    <property type="evidence" value="ECO:0007669"/>
    <property type="project" value="InterPro"/>
</dbReference>
<dbReference type="PANTHER" id="PTHR46223:SF3">
    <property type="entry name" value="HISTONE-LYSINE N-METHYLTRANSFERASE SET-23"/>
    <property type="match status" value="1"/>
</dbReference>
<evidence type="ECO:0008006" key="18">
    <source>
        <dbReference type="Google" id="ProtNLM"/>
    </source>
</evidence>
<evidence type="ECO:0000259" key="14">
    <source>
        <dbReference type="PROSITE" id="PS50867"/>
    </source>
</evidence>
<dbReference type="SUPFAM" id="SSF55550">
    <property type="entry name" value="SH2 domain"/>
    <property type="match status" value="1"/>
</dbReference>
<dbReference type="Proteomes" id="UP000835052">
    <property type="component" value="Unassembled WGS sequence"/>
</dbReference>
<dbReference type="InterPro" id="IPR046341">
    <property type="entry name" value="SET_dom_sf"/>
</dbReference>
<evidence type="ECO:0000256" key="10">
    <source>
        <dbReference type="PROSITE-ProRule" id="PRU00192"/>
    </source>
</evidence>
<dbReference type="OrthoDB" id="616263at2759"/>
<dbReference type="InterPro" id="IPR000980">
    <property type="entry name" value="SH2"/>
</dbReference>
<feature type="domain" description="SET" evidence="13">
    <location>
        <begin position="366"/>
        <end position="489"/>
    </location>
</feature>
<evidence type="ECO:0000259" key="11">
    <source>
        <dbReference type="PROSITE" id="PS50001"/>
    </source>
</evidence>
<evidence type="ECO:0000259" key="12">
    <source>
        <dbReference type="PROSITE" id="PS50002"/>
    </source>
</evidence>
<dbReference type="InterPro" id="IPR007728">
    <property type="entry name" value="Pre-SET_dom"/>
</dbReference>
<dbReference type="PRINTS" id="PR00401">
    <property type="entry name" value="SH2DOMAIN"/>
</dbReference>
<dbReference type="PROSITE" id="PS50280">
    <property type="entry name" value="SET"/>
    <property type="match status" value="1"/>
</dbReference>
<keyword evidence="9" id="KW-0727">SH2 domain</keyword>
<dbReference type="PROSITE" id="PS50868">
    <property type="entry name" value="POST_SET"/>
    <property type="match status" value="1"/>
</dbReference>
<keyword evidence="17" id="KW-1185">Reference proteome</keyword>
<protein>
    <recommendedName>
        <fullName evidence="18">Histone-lysine N-methyltransferase</fullName>
    </recommendedName>
</protein>
<feature type="domain" description="Post-SET" evidence="15">
    <location>
        <begin position="497"/>
        <end position="513"/>
    </location>
</feature>
<feature type="domain" description="SH3" evidence="12">
    <location>
        <begin position="114"/>
        <end position="174"/>
    </location>
</feature>
<feature type="domain" description="SH2" evidence="11">
    <location>
        <begin position="14"/>
        <end position="115"/>
    </location>
</feature>
<dbReference type="Pfam" id="PF00017">
    <property type="entry name" value="SH2"/>
    <property type="match status" value="1"/>
</dbReference>
<feature type="domain" description="Pre-SET" evidence="14">
    <location>
        <begin position="300"/>
        <end position="363"/>
    </location>
</feature>
<dbReference type="SMART" id="SM00317">
    <property type="entry name" value="SET"/>
    <property type="match status" value="1"/>
</dbReference>
<dbReference type="InterPro" id="IPR036028">
    <property type="entry name" value="SH3-like_dom_sf"/>
</dbReference>
<dbReference type="Gene3D" id="2.30.30.40">
    <property type="entry name" value="SH3 Domains"/>
    <property type="match status" value="2"/>
</dbReference>
<sequence>MTSTYFDPFEWKSYYYGSLSRDEATKILLGPSIKVGTFLLRATTRNAAHSLSVREEDEGPNMVRHYLLEEVVQDDGNVHIKIHTQCFPDMPALLNYYKMRILDKTSLFYAYKKPIIGEVMCTQEYTATKDGELSFEMGDRLEILAKRCDSWWEARNMSGTTGLVPANCFEDEKHETTNGSSAVVKPTIAADRSSDASSSSDPLYSEPQMVFPTMVEVAFDRQPNAYDPTQLCLKKGQMVKLLKKLTNGMYEGELDGRQGFVPFTYIRFLHSDDDSLVDESRTRTIRGPGVSEEEWEEEFQGCDCEVECTASSGCSCLLRAQDNYDSEGRLIDPDGPPILECHDGCSCLLDEESTCRNAVLYKGVVKKLEVFRASEGKGFGVKTKEPLTCGDFVCEYAGECIGRDEVERRHLEHMNEDNFTLTLKEHFGAETIVTFIDPRKKGNIGRFMNHSCEPNLQVVVVRKGTMIPVAGLFAKRNIAAGEELCYDYGESQIDPVNARKCLCSTPSCRGFLPMSLTASE</sequence>
<keyword evidence="3" id="KW-0158">Chromosome</keyword>
<dbReference type="Gene3D" id="3.30.505.10">
    <property type="entry name" value="SH2 domain"/>
    <property type="match status" value="1"/>
</dbReference>
<dbReference type="InterPro" id="IPR003616">
    <property type="entry name" value="Post-SET_dom"/>
</dbReference>
<evidence type="ECO:0000259" key="13">
    <source>
        <dbReference type="PROSITE" id="PS50280"/>
    </source>
</evidence>
<dbReference type="Gene3D" id="2.170.270.10">
    <property type="entry name" value="SET domain"/>
    <property type="match status" value="1"/>
</dbReference>
<evidence type="ECO:0000256" key="5">
    <source>
        <dbReference type="ARBA" id="ARBA00022679"/>
    </source>
</evidence>
<dbReference type="InterPro" id="IPR001452">
    <property type="entry name" value="SH3_domain"/>
</dbReference>
<dbReference type="PROSITE" id="PS50001">
    <property type="entry name" value="SH2"/>
    <property type="match status" value="1"/>
</dbReference>
<keyword evidence="4" id="KW-0489">Methyltransferase</keyword>
<dbReference type="InterPro" id="IPR036860">
    <property type="entry name" value="SH2_dom_sf"/>
</dbReference>
<keyword evidence="7" id="KW-0479">Metal-binding</keyword>
<keyword evidence="5" id="KW-0808">Transferase</keyword>
<evidence type="ECO:0000256" key="1">
    <source>
        <dbReference type="ARBA" id="ARBA00004286"/>
    </source>
</evidence>
<evidence type="ECO:0000256" key="6">
    <source>
        <dbReference type="ARBA" id="ARBA00022691"/>
    </source>
</evidence>
<gene>
    <name evidence="16" type="ORF">CAUJ_LOCUS9522</name>
</gene>
<dbReference type="AlphaFoldDB" id="A0A8S1HBE0"/>
<feature type="domain" description="SH3" evidence="12">
    <location>
        <begin position="210"/>
        <end position="271"/>
    </location>
</feature>
<evidence type="ECO:0000313" key="17">
    <source>
        <dbReference type="Proteomes" id="UP000835052"/>
    </source>
</evidence>
<comment type="subcellular location">
    <subcellularLocation>
        <location evidence="1">Chromosome</location>
    </subcellularLocation>
</comment>
<dbReference type="Pfam" id="PF05033">
    <property type="entry name" value="Pre-SET"/>
    <property type="match status" value="1"/>
</dbReference>
<dbReference type="PROSITE" id="PS50867">
    <property type="entry name" value="PRE_SET"/>
    <property type="match status" value="1"/>
</dbReference>
<evidence type="ECO:0000256" key="9">
    <source>
        <dbReference type="PROSITE-ProRule" id="PRU00191"/>
    </source>
</evidence>
<dbReference type="SUPFAM" id="SSF82199">
    <property type="entry name" value="SET domain"/>
    <property type="match status" value="1"/>
</dbReference>
<dbReference type="Pfam" id="PF00856">
    <property type="entry name" value="SET"/>
    <property type="match status" value="1"/>
</dbReference>
<dbReference type="Pfam" id="PF07653">
    <property type="entry name" value="SH3_2"/>
    <property type="match status" value="1"/>
</dbReference>
<reference evidence="16" key="1">
    <citation type="submission" date="2020-10" db="EMBL/GenBank/DDBJ databases">
        <authorList>
            <person name="Kikuchi T."/>
        </authorList>
    </citation>
    <scope>NUCLEOTIDE SEQUENCE</scope>
    <source>
        <strain evidence="16">NKZ352</strain>
    </source>
</reference>
<dbReference type="PROSITE" id="PS50002">
    <property type="entry name" value="SH3"/>
    <property type="match status" value="2"/>
</dbReference>
<dbReference type="InterPro" id="IPR001214">
    <property type="entry name" value="SET_dom"/>
</dbReference>
<evidence type="ECO:0000313" key="16">
    <source>
        <dbReference type="EMBL" id="CAD6193603.1"/>
    </source>
</evidence>
<accession>A0A8S1HBE0</accession>
<organism evidence="16 17">
    <name type="scientific">Caenorhabditis auriculariae</name>
    <dbReference type="NCBI Taxonomy" id="2777116"/>
    <lineage>
        <taxon>Eukaryota</taxon>
        <taxon>Metazoa</taxon>
        <taxon>Ecdysozoa</taxon>
        <taxon>Nematoda</taxon>
        <taxon>Chromadorea</taxon>
        <taxon>Rhabditida</taxon>
        <taxon>Rhabditina</taxon>
        <taxon>Rhabditomorpha</taxon>
        <taxon>Rhabditoidea</taxon>
        <taxon>Rhabditidae</taxon>
        <taxon>Peloderinae</taxon>
        <taxon>Caenorhabditis</taxon>
    </lineage>
</organism>
<keyword evidence="8" id="KW-0862">Zinc</keyword>
<dbReference type="GO" id="GO:0032259">
    <property type="term" value="P:methylation"/>
    <property type="evidence" value="ECO:0007669"/>
    <property type="project" value="UniProtKB-KW"/>
</dbReference>
<dbReference type="SUPFAM" id="SSF50044">
    <property type="entry name" value="SH3-domain"/>
    <property type="match status" value="2"/>
</dbReference>
<dbReference type="GO" id="GO:0005694">
    <property type="term" value="C:chromosome"/>
    <property type="evidence" value="ECO:0007669"/>
    <property type="project" value="UniProtKB-SubCell"/>
</dbReference>
<dbReference type="GO" id="GO:0042054">
    <property type="term" value="F:histone methyltransferase activity"/>
    <property type="evidence" value="ECO:0007669"/>
    <property type="project" value="InterPro"/>
</dbReference>
<evidence type="ECO:0000256" key="3">
    <source>
        <dbReference type="ARBA" id="ARBA00022454"/>
    </source>
</evidence>